<comment type="similarity">
    <text evidence="5">Belongs to the Fanconi anemia protein FANCD2 family.</text>
</comment>
<keyword evidence="8" id="KW-1185">Reference proteome</keyword>
<dbReference type="CDD" id="cd11721">
    <property type="entry name" value="FANCD2"/>
    <property type="match status" value="1"/>
</dbReference>
<evidence type="ECO:0000256" key="3">
    <source>
        <dbReference type="ARBA" id="ARBA00022843"/>
    </source>
</evidence>
<evidence type="ECO:0000256" key="4">
    <source>
        <dbReference type="ARBA" id="ARBA00023242"/>
    </source>
</evidence>
<dbReference type="GO" id="GO:0070182">
    <property type="term" value="F:DNA polymerase binding"/>
    <property type="evidence" value="ECO:0007669"/>
    <property type="project" value="TreeGrafter"/>
</dbReference>
<dbReference type="GO" id="GO:0007129">
    <property type="term" value="P:homologous chromosome pairing at meiosis"/>
    <property type="evidence" value="ECO:0007669"/>
    <property type="project" value="TreeGrafter"/>
</dbReference>
<evidence type="ECO:0000313" key="8">
    <source>
        <dbReference type="Proteomes" id="UP000694426"/>
    </source>
</evidence>
<evidence type="ECO:0000313" key="7">
    <source>
        <dbReference type="Ensembl" id="ENSABRP00000008410.1"/>
    </source>
</evidence>
<feature type="region of interest" description="Disordered" evidence="6">
    <location>
        <begin position="634"/>
        <end position="668"/>
    </location>
</feature>
<dbReference type="GO" id="GO:0031573">
    <property type="term" value="P:mitotic intra-S DNA damage checkpoint signaling"/>
    <property type="evidence" value="ECO:0007669"/>
    <property type="project" value="TreeGrafter"/>
</dbReference>
<dbReference type="PANTHER" id="PTHR32086">
    <property type="entry name" value="FANCONI ANEMIA GROUP D2 PROTEIN"/>
    <property type="match status" value="1"/>
</dbReference>
<proteinExistence type="inferred from homology"/>
<keyword evidence="4" id="KW-0539">Nucleus</keyword>
<dbReference type="Pfam" id="PF14631">
    <property type="entry name" value="FancD2"/>
    <property type="match status" value="2"/>
</dbReference>
<dbReference type="Ensembl" id="ENSABRT00000012000.1">
    <property type="protein sequence ID" value="ENSABRP00000008410.1"/>
    <property type="gene ID" value="ENSABRG00000007088.1"/>
</dbReference>
<keyword evidence="2" id="KW-1017">Isopeptide bond</keyword>
<evidence type="ECO:0000256" key="6">
    <source>
        <dbReference type="SAM" id="MobiDB-lite"/>
    </source>
</evidence>
<evidence type="ECO:0000256" key="1">
    <source>
        <dbReference type="ARBA" id="ARBA00004123"/>
    </source>
</evidence>
<dbReference type="GO" id="GO:0036297">
    <property type="term" value="P:interstrand cross-link repair"/>
    <property type="evidence" value="ECO:0007669"/>
    <property type="project" value="TreeGrafter"/>
</dbReference>
<dbReference type="GO" id="GO:0000793">
    <property type="term" value="C:condensed chromosome"/>
    <property type="evidence" value="ECO:0007669"/>
    <property type="project" value="TreeGrafter"/>
</dbReference>
<dbReference type="GeneTree" id="ENSGT00390000016970"/>
<accession>A0A8B9BRI6</accession>
<dbReference type="GO" id="GO:1990918">
    <property type="term" value="P:double-strand break repair involved in meiotic recombination"/>
    <property type="evidence" value="ECO:0007669"/>
    <property type="project" value="TreeGrafter"/>
</dbReference>
<evidence type="ECO:0000256" key="2">
    <source>
        <dbReference type="ARBA" id="ARBA00022499"/>
    </source>
</evidence>
<protein>
    <submittedName>
        <fullName evidence="7">FA complementation group D2</fullName>
    </submittedName>
</protein>
<dbReference type="AlphaFoldDB" id="A0A8B9BRI6"/>
<dbReference type="InterPro" id="IPR029448">
    <property type="entry name" value="FANCD2"/>
</dbReference>
<reference evidence="7" key="2">
    <citation type="submission" date="2025-09" db="UniProtKB">
        <authorList>
            <consortium name="Ensembl"/>
        </authorList>
    </citation>
    <scope>IDENTIFICATION</scope>
</reference>
<evidence type="ECO:0000256" key="5">
    <source>
        <dbReference type="ARBA" id="ARBA00093456"/>
    </source>
</evidence>
<sequence length="1165" mass="131510">PRLIVNQFKWLDSLLDSQDLVKKLMQMLSVSPVPIQHDIITSLPEILEDSQQSEVARELGCLLKEGRRLTVPILDALSRLDLDAELLAEVQQSAMTIVPSVKLEDLPVVVKFILHNVKAANAVEVISDLRKSLDLSSCVLPLQILGSQKKLKSQVQTSSSTSQVTTSQNCVKLLFDVIKLAVRFQKDVSEAWIKVSCVMMIGAYFLKKVLDLIVLLLIHSTNTKNRKQAEKVLRSKIRLGCMPEQLMQNAFQNHSMVIRDFFPSILVLAQTFLHAAHPAIVSFGSCMYKQAFAVFDSYCQQEVVSALVTHVCSGNEAELDIALDVLTDLVIVHTSLLMRYATFVKTILDSTQKLNPCQIRKLFYILSTLAFSQRQEGSYIQDDMHMVIRKWLSSTVPNHKQMGIIGAVTMIGSTVLSFQLSTLLDLVGFCCEQTPEVLALYYDELANLIEKQKGNLDLSFLFPVKSLYNLDEDESQGAIAINLLPLVSQSELGRVTDGTNNPSKRYLSPICLSPSFRLLRLYTGEQNNGSLEEIDALLGCPLYLTDLEVEGKIDSLSKQEREFLCSLLFYALNWFREVVNAFCQQQDAEMKGKVLTRIQNITELQNVLGKCLAGAYENICMFWACTSCEVKGIGRKKKSDGSKASFADRSQADESSEGNQPDNEEAGNPLAQLQSYRPYFRELDLEVFTVLHCGLLTKSILDTEMHTEASEIVQLGPAELYFLLEDLCWKLEHVLTPGSTRRVPFLKERGYKDIGFTHLRQRSPKEVAVCVVKLLKPLCNHMENMHNYFQVITQNQGVVDEPGVNIQEHQMMSSCYQQLLLTFRLLFAWLTTPSSKKGLILLFYLCAYGRLPYLHCLYLFSFLSFPSESFQYLLNFQQSVPSFQCAFILTQLLIAISEKPMAGWKKEKMALLAKQFLCRSWVKPSGDQEKGSQFNSALHTLLCVYLEHTDNILKAIEEISSVGVPELINSAKDGCSSTYPTLSRQTFPVFFRVMIAQLESSVKSIPAGKPSDSSETQLEKLLQWNIAVRNFHILVNLVKYGRLFVEAFLKLAMPLLDHSFKKHRDDVQGLLKTLQLSTRQLHHMCGHSKIRQDIGLTNHVPLLKKSLEQFVYRVKAMLAFNHCQEAFWVGILKNRDLQGEEILSQASEARDSEEDSAESPAEVRL</sequence>
<keyword evidence="3" id="KW-0832">Ubl conjugation</keyword>
<organism evidence="7 8">
    <name type="scientific">Anser brachyrhynchus</name>
    <name type="common">Pink-footed goose</name>
    <dbReference type="NCBI Taxonomy" id="132585"/>
    <lineage>
        <taxon>Eukaryota</taxon>
        <taxon>Metazoa</taxon>
        <taxon>Chordata</taxon>
        <taxon>Craniata</taxon>
        <taxon>Vertebrata</taxon>
        <taxon>Euteleostomi</taxon>
        <taxon>Archelosauria</taxon>
        <taxon>Archosauria</taxon>
        <taxon>Dinosauria</taxon>
        <taxon>Saurischia</taxon>
        <taxon>Theropoda</taxon>
        <taxon>Coelurosauria</taxon>
        <taxon>Aves</taxon>
        <taxon>Neognathae</taxon>
        <taxon>Galloanserae</taxon>
        <taxon>Anseriformes</taxon>
        <taxon>Anatidae</taxon>
        <taxon>Anserinae</taxon>
        <taxon>Anser</taxon>
    </lineage>
</organism>
<reference evidence="7" key="1">
    <citation type="submission" date="2025-08" db="UniProtKB">
        <authorList>
            <consortium name="Ensembl"/>
        </authorList>
    </citation>
    <scope>IDENTIFICATION</scope>
</reference>
<feature type="region of interest" description="Disordered" evidence="6">
    <location>
        <begin position="1144"/>
        <end position="1165"/>
    </location>
</feature>
<name>A0A8B9BRI6_9AVES</name>
<comment type="subcellular location">
    <subcellularLocation>
        <location evidence="1">Nucleus</location>
    </subcellularLocation>
</comment>
<dbReference type="PANTHER" id="PTHR32086:SF0">
    <property type="entry name" value="FANCONI ANEMIA GROUP D2 PROTEIN"/>
    <property type="match status" value="1"/>
</dbReference>
<gene>
    <name evidence="7" type="primary">FANCD2</name>
</gene>
<dbReference type="GO" id="GO:0005634">
    <property type="term" value="C:nucleus"/>
    <property type="evidence" value="ECO:0007669"/>
    <property type="project" value="UniProtKB-SubCell"/>
</dbReference>
<dbReference type="Proteomes" id="UP000694426">
    <property type="component" value="Unplaced"/>
</dbReference>